<dbReference type="EMBL" id="LSRX01000157">
    <property type="protein sequence ID" value="OLQ06579.1"/>
    <property type="molecule type" value="Genomic_DNA"/>
</dbReference>
<accession>A0A1Q9EGP1</accession>
<proteinExistence type="predicted"/>
<dbReference type="Proteomes" id="UP000186817">
    <property type="component" value="Unassembled WGS sequence"/>
</dbReference>
<organism evidence="1 2">
    <name type="scientific">Symbiodinium microadriaticum</name>
    <name type="common">Dinoflagellate</name>
    <name type="synonym">Zooxanthella microadriatica</name>
    <dbReference type="NCBI Taxonomy" id="2951"/>
    <lineage>
        <taxon>Eukaryota</taxon>
        <taxon>Sar</taxon>
        <taxon>Alveolata</taxon>
        <taxon>Dinophyceae</taxon>
        <taxon>Suessiales</taxon>
        <taxon>Symbiodiniaceae</taxon>
        <taxon>Symbiodinium</taxon>
    </lineage>
</organism>
<protein>
    <submittedName>
        <fullName evidence="1">Uncharacterized protein</fullName>
    </submittedName>
</protein>
<reference evidence="1 2" key="1">
    <citation type="submission" date="2016-02" db="EMBL/GenBank/DDBJ databases">
        <title>Genome analysis of coral dinoflagellate symbionts highlights evolutionary adaptations to a symbiotic lifestyle.</title>
        <authorList>
            <person name="Aranda M."/>
            <person name="Li Y."/>
            <person name="Liew Y.J."/>
            <person name="Baumgarten S."/>
            <person name="Simakov O."/>
            <person name="Wilson M."/>
            <person name="Piel J."/>
            <person name="Ashoor H."/>
            <person name="Bougouffa S."/>
            <person name="Bajic V.B."/>
            <person name="Ryu T."/>
            <person name="Ravasi T."/>
            <person name="Bayer T."/>
            <person name="Micklem G."/>
            <person name="Kim H."/>
            <person name="Bhak J."/>
            <person name="Lajeunesse T.C."/>
            <person name="Voolstra C.R."/>
        </authorList>
    </citation>
    <scope>NUCLEOTIDE SEQUENCE [LARGE SCALE GENOMIC DNA]</scope>
    <source>
        <strain evidence="1 2">CCMP2467</strain>
    </source>
</reference>
<evidence type="ECO:0000313" key="1">
    <source>
        <dbReference type="EMBL" id="OLQ06579.1"/>
    </source>
</evidence>
<dbReference type="AlphaFoldDB" id="A0A1Q9EGP1"/>
<gene>
    <name evidence="1" type="ORF">AK812_SmicGene10107</name>
</gene>
<comment type="caution">
    <text evidence="1">The sequence shown here is derived from an EMBL/GenBank/DDBJ whole genome shotgun (WGS) entry which is preliminary data.</text>
</comment>
<sequence>MYFGSSTSLFLFETDWLQVLKETLETMKTYHNRLDAADKHLQATQTTMDGRLHDGGMFMQKLSELTMARPEDLHTGTLGCTEPMKEVRRTLRELYALFERLVQAAVHALNNLEQAKK</sequence>
<evidence type="ECO:0000313" key="2">
    <source>
        <dbReference type="Proteomes" id="UP000186817"/>
    </source>
</evidence>
<name>A0A1Q9EGP1_SYMMI</name>
<keyword evidence="2" id="KW-1185">Reference proteome</keyword>